<evidence type="ECO:0000256" key="4">
    <source>
        <dbReference type="ARBA" id="ARBA00022737"/>
    </source>
</evidence>
<feature type="domain" description="NADH-ubiquinone oxidoreductase 51kDa subunit FMN-binding" evidence="8">
    <location>
        <begin position="87"/>
        <end position="233"/>
    </location>
</feature>
<accession>A0AA38HJU3</accession>
<keyword evidence="7" id="KW-0411">Iron-sulfur</keyword>
<dbReference type="InterPro" id="IPR037225">
    <property type="entry name" value="Nuo51_FMN-bd_sf"/>
</dbReference>
<dbReference type="SUPFAM" id="SSF142019">
    <property type="entry name" value="Nqo1 FMN-binding domain-like"/>
    <property type="match status" value="1"/>
</dbReference>
<name>A0AA38HJU3_9CUCU</name>
<evidence type="ECO:0000256" key="5">
    <source>
        <dbReference type="ARBA" id="ARBA00022982"/>
    </source>
</evidence>
<comment type="caution">
    <text evidence="10">The sequence shown here is derived from an EMBL/GenBank/DDBJ whole genome shotgun (WGS) entry which is preliminary data.</text>
</comment>
<proteinExistence type="predicted"/>
<evidence type="ECO:0000313" key="11">
    <source>
        <dbReference type="Proteomes" id="UP001168821"/>
    </source>
</evidence>
<evidence type="ECO:0000256" key="3">
    <source>
        <dbReference type="ARBA" id="ARBA00022723"/>
    </source>
</evidence>
<dbReference type="Proteomes" id="UP001168821">
    <property type="component" value="Unassembled WGS sequence"/>
</dbReference>
<dbReference type="InterPro" id="IPR011538">
    <property type="entry name" value="Nuo51_FMN-bd"/>
</dbReference>
<feature type="domain" description="RnfC Barrel sandwich hybrid" evidence="9">
    <location>
        <begin position="4"/>
        <end position="60"/>
    </location>
</feature>
<evidence type="ECO:0000313" key="10">
    <source>
        <dbReference type="EMBL" id="KAJ3616606.1"/>
    </source>
</evidence>
<keyword evidence="5" id="KW-0249">Electron transport</keyword>
<evidence type="ECO:0000259" key="9">
    <source>
        <dbReference type="Pfam" id="PF13375"/>
    </source>
</evidence>
<dbReference type="GO" id="GO:0046872">
    <property type="term" value="F:metal ion binding"/>
    <property type="evidence" value="ECO:0007669"/>
    <property type="project" value="UniProtKB-KW"/>
</dbReference>
<dbReference type="GO" id="GO:0051539">
    <property type="term" value="F:4 iron, 4 sulfur cluster binding"/>
    <property type="evidence" value="ECO:0007669"/>
    <property type="project" value="UniProtKB-KW"/>
</dbReference>
<sequence>MIETALKISLKQHVGSPCKPIVSVGDLVKRGQLIAVPNGLGANIHASYSGKIADITNQYIEIVDYDVNEDLNNYVKLDSKLNHRELIEQAGIVGAGGAGFPTSIKFNVEFEPEDDGCVIVNAAECEPSLQHNIAFAIEDFDTIVRGLKYLMEITKAKKGFVASKHKYIKAFGIMKKRLAEEKDIELFDLSDMYPAGDERVIIREIKKVELQPGELPFKTKSIVTNLETVKNVTRAIEDLRPVFTKDVTIGGKVNDVEAQPGRVFFDVPIGTPASEMFEKVHGIMDNSGPIYVGGPFTGKIADQHTPITKTTGGFLVAMPFLSFTNEKFGIIGCECGAGLQELTELAAYLGGEVVGARNCKRMKPDATGRLRCTLPGICPGQAPTMLELKKLGATAILIGTCESRTNTVATAAPGMGLKLIHKTDFVLRATDHRLYRKIADK</sequence>
<evidence type="ECO:0000259" key="8">
    <source>
        <dbReference type="Pfam" id="PF01512"/>
    </source>
</evidence>
<dbReference type="PANTHER" id="PTHR43034:SF2">
    <property type="entry name" value="ION-TRANSLOCATING OXIDOREDUCTASE COMPLEX SUBUNIT C"/>
    <property type="match status" value="1"/>
</dbReference>
<dbReference type="InterPro" id="IPR010208">
    <property type="entry name" value="Ion_transpt_RnfC/RsxC"/>
</dbReference>
<keyword evidence="11" id="KW-1185">Reference proteome</keyword>
<organism evidence="10 11">
    <name type="scientific">Zophobas morio</name>
    <dbReference type="NCBI Taxonomy" id="2755281"/>
    <lineage>
        <taxon>Eukaryota</taxon>
        <taxon>Metazoa</taxon>
        <taxon>Ecdysozoa</taxon>
        <taxon>Arthropoda</taxon>
        <taxon>Hexapoda</taxon>
        <taxon>Insecta</taxon>
        <taxon>Pterygota</taxon>
        <taxon>Neoptera</taxon>
        <taxon>Endopterygota</taxon>
        <taxon>Coleoptera</taxon>
        <taxon>Polyphaga</taxon>
        <taxon>Cucujiformia</taxon>
        <taxon>Tenebrionidae</taxon>
        <taxon>Zophobas</taxon>
    </lineage>
</organism>
<evidence type="ECO:0000256" key="2">
    <source>
        <dbReference type="ARBA" id="ARBA00022485"/>
    </source>
</evidence>
<dbReference type="AlphaFoldDB" id="A0AA38HJU3"/>
<keyword evidence="1" id="KW-0813">Transport</keyword>
<keyword evidence="2" id="KW-0004">4Fe-4S</keyword>
<dbReference type="Pfam" id="PF13375">
    <property type="entry name" value="RnfC_N"/>
    <property type="match status" value="1"/>
</dbReference>
<reference evidence="10" key="1">
    <citation type="journal article" date="2023" name="G3 (Bethesda)">
        <title>Whole genome assemblies of Zophobas morio and Tenebrio molitor.</title>
        <authorList>
            <person name="Kaur S."/>
            <person name="Stinson S.A."/>
            <person name="diCenzo G.C."/>
        </authorList>
    </citation>
    <scope>NUCLEOTIDE SEQUENCE</scope>
    <source>
        <strain evidence="10">QUZm001</strain>
    </source>
</reference>
<evidence type="ECO:0000256" key="1">
    <source>
        <dbReference type="ARBA" id="ARBA00022448"/>
    </source>
</evidence>
<keyword evidence="4" id="KW-0677">Repeat</keyword>
<protein>
    <recommendedName>
        <fullName evidence="12">Proline reductase-associated electron transfer protein PrdC</fullName>
    </recommendedName>
</protein>
<dbReference type="PANTHER" id="PTHR43034">
    <property type="entry name" value="ION-TRANSLOCATING OXIDOREDUCTASE COMPLEX SUBUNIT C"/>
    <property type="match status" value="1"/>
</dbReference>
<evidence type="ECO:0000256" key="7">
    <source>
        <dbReference type="ARBA" id="ARBA00023014"/>
    </source>
</evidence>
<keyword evidence="6" id="KW-0408">Iron</keyword>
<dbReference type="InterPro" id="IPR026902">
    <property type="entry name" value="RnfC_N"/>
</dbReference>
<dbReference type="GO" id="GO:0016020">
    <property type="term" value="C:membrane"/>
    <property type="evidence" value="ECO:0007669"/>
    <property type="project" value="InterPro"/>
</dbReference>
<dbReference type="Pfam" id="PF01512">
    <property type="entry name" value="Complex1_51K"/>
    <property type="match status" value="1"/>
</dbReference>
<dbReference type="GO" id="GO:0009055">
    <property type="term" value="F:electron transfer activity"/>
    <property type="evidence" value="ECO:0007669"/>
    <property type="project" value="InterPro"/>
</dbReference>
<keyword evidence="3" id="KW-0479">Metal-binding</keyword>
<dbReference type="Gene3D" id="3.40.50.11540">
    <property type="entry name" value="NADH-ubiquinone oxidoreductase 51kDa subunit"/>
    <property type="match status" value="1"/>
</dbReference>
<dbReference type="EMBL" id="JALNTZ010003193">
    <property type="protein sequence ID" value="KAJ3616606.1"/>
    <property type="molecule type" value="Genomic_DNA"/>
</dbReference>
<evidence type="ECO:0008006" key="12">
    <source>
        <dbReference type="Google" id="ProtNLM"/>
    </source>
</evidence>
<evidence type="ECO:0000256" key="6">
    <source>
        <dbReference type="ARBA" id="ARBA00023004"/>
    </source>
</evidence>
<gene>
    <name evidence="10" type="ORF">Zmor_011806</name>
</gene>